<accession>A0A426YPE1</accession>
<dbReference type="AlphaFoldDB" id="A0A426YPE1"/>
<evidence type="ECO:0000256" key="1">
    <source>
        <dbReference type="SAM" id="MobiDB-lite"/>
    </source>
</evidence>
<organism evidence="2 3">
    <name type="scientific">Ensete ventricosum</name>
    <name type="common">Abyssinian banana</name>
    <name type="synonym">Musa ensete</name>
    <dbReference type="NCBI Taxonomy" id="4639"/>
    <lineage>
        <taxon>Eukaryota</taxon>
        <taxon>Viridiplantae</taxon>
        <taxon>Streptophyta</taxon>
        <taxon>Embryophyta</taxon>
        <taxon>Tracheophyta</taxon>
        <taxon>Spermatophyta</taxon>
        <taxon>Magnoliopsida</taxon>
        <taxon>Liliopsida</taxon>
        <taxon>Zingiberales</taxon>
        <taxon>Musaceae</taxon>
        <taxon>Ensete</taxon>
    </lineage>
</organism>
<feature type="compositionally biased region" description="Polar residues" evidence="1">
    <location>
        <begin position="11"/>
        <end position="24"/>
    </location>
</feature>
<feature type="region of interest" description="Disordered" evidence="1">
    <location>
        <begin position="1"/>
        <end position="103"/>
    </location>
</feature>
<evidence type="ECO:0000313" key="2">
    <source>
        <dbReference type="EMBL" id="RRT53595.1"/>
    </source>
</evidence>
<dbReference type="Proteomes" id="UP000287651">
    <property type="component" value="Unassembled WGS sequence"/>
</dbReference>
<comment type="caution">
    <text evidence="2">The sequence shown here is derived from an EMBL/GenBank/DDBJ whole genome shotgun (WGS) entry which is preliminary data.</text>
</comment>
<sequence>MELASSKDSRPTNPKSLNQGTTTLKADDDAFDRSAFPRIPEIGSDTKLFATKFKPETMNDGRRRAAIPPSTSSDRKPRDNEMKSDRLRDMGSRVTCERKERRD</sequence>
<reference evidence="2 3" key="1">
    <citation type="journal article" date="2014" name="Agronomy (Basel)">
        <title>A Draft Genome Sequence for Ensete ventricosum, the Drought-Tolerant Tree Against Hunger.</title>
        <authorList>
            <person name="Harrison J."/>
            <person name="Moore K.A."/>
            <person name="Paszkiewicz K."/>
            <person name="Jones T."/>
            <person name="Grant M."/>
            <person name="Ambacheew D."/>
            <person name="Muzemil S."/>
            <person name="Studholme D.J."/>
        </authorList>
    </citation>
    <scope>NUCLEOTIDE SEQUENCE [LARGE SCALE GENOMIC DNA]</scope>
</reference>
<feature type="compositionally biased region" description="Basic and acidic residues" evidence="1">
    <location>
        <begin position="73"/>
        <end position="103"/>
    </location>
</feature>
<evidence type="ECO:0000313" key="3">
    <source>
        <dbReference type="Proteomes" id="UP000287651"/>
    </source>
</evidence>
<protein>
    <submittedName>
        <fullName evidence="2">Uncharacterized protein</fullName>
    </submittedName>
</protein>
<feature type="compositionally biased region" description="Basic and acidic residues" evidence="1">
    <location>
        <begin position="53"/>
        <end position="63"/>
    </location>
</feature>
<dbReference type="EMBL" id="AMZH03011058">
    <property type="protein sequence ID" value="RRT53595.1"/>
    <property type="molecule type" value="Genomic_DNA"/>
</dbReference>
<proteinExistence type="predicted"/>
<gene>
    <name evidence="2" type="ORF">B296_00049752</name>
</gene>
<name>A0A426YPE1_ENSVE</name>
<feature type="compositionally biased region" description="Basic and acidic residues" evidence="1">
    <location>
        <begin position="1"/>
        <end position="10"/>
    </location>
</feature>